<dbReference type="Pfam" id="PF13651">
    <property type="entry name" value="EcoRI_methylase"/>
    <property type="match status" value="1"/>
</dbReference>
<dbReference type="Proteomes" id="UP000323176">
    <property type="component" value="Unassembled WGS sequence"/>
</dbReference>
<dbReference type="InterPro" id="IPR018306">
    <property type="entry name" value="Phage_T5_Orf172_DNA-bd"/>
</dbReference>
<dbReference type="EMBL" id="SAXY01000053">
    <property type="protein sequence ID" value="TXJ40008.1"/>
    <property type="molecule type" value="Genomic_DNA"/>
</dbReference>
<protein>
    <submittedName>
        <fullName evidence="2">DNA methyltransferase</fullName>
    </submittedName>
</protein>
<reference evidence="2 3" key="1">
    <citation type="journal article" date="1992" name="Lakartidningen">
        <title>[Penicillin V and not amoxicillin is the first choice preparation in acute otitis].</title>
        <authorList>
            <person name="Kamme C."/>
            <person name="Lundgren K."/>
            <person name="Prellner K."/>
        </authorList>
    </citation>
    <scope>NUCLEOTIDE SEQUENCE [LARGE SCALE GENOMIC DNA]</scope>
    <source>
        <strain evidence="2 3">PC5538III-hc</strain>
    </source>
</reference>
<proteinExistence type="predicted"/>
<evidence type="ECO:0000259" key="1">
    <source>
        <dbReference type="Pfam" id="PF10544"/>
    </source>
</evidence>
<keyword evidence="2" id="KW-0489">Methyltransferase</keyword>
<dbReference type="AlphaFoldDB" id="A0A5C8ERM4"/>
<evidence type="ECO:0000313" key="3">
    <source>
        <dbReference type="Proteomes" id="UP000323176"/>
    </source>
</evidence>
<accession>A0A5C8ERM4</accession>
<name>A0A5C8ERM4_BRAPL</name>
<dbReference type="InterPro" id="IPR035901">
    <property type="entry name" value="GIY-YIG_endonuc_sf"/>
</dbReference>
<sequence length="427" mass="50004">MASKKEYVYIVQSSLEQTKCKIGITDNLERRLKEYNNTTGKSKDNIYSYIFTCEVKNMRQVENDIKNQFPHLREQKSKEIYFYNNALFDMYIDFIKSHDLFVKEIYIKPAEKKTVVKIVKKTTPTLKERGLTRENIMTKAKRIDNDEFYTRYEDVGKEVEMYPIDIWENKCVFCNCDDAVGESRTEKDTSAFALYFIKNFMRLKLKKLICTHYSGQMDLFNAGAKGYIFTKDGVNEIIETPKGYTGSFDDDLSLKILKEEADIVCTNPPFSRAIDYWNIVIGSGKKFLIISNIVNVLNTAYLPYFINKKVWSGYNSIDWYLTPKRELTRAAGHWFTNIKVINRPKAKNFKIVPLEEIPEKYKKYDDNGILIVDNNFIPNNYDMPFAVSARPILNGILEKGYKILNEKQYIPLINKKAQWSRVLIQKE</sequence>
<evidence type="ECO:0000313" key="2">
    <source>
        <dbReference type="EMBL" id="TXJ40008.1"/>
    </source>
</evidence>
<gene>
    <name evidence="2" type="ORF">EPJ72_08770</name>
</gene>
<dbReference type="Pfam" id="PF10544">
    <property type="entry name" value="T5orf172"/>
    <property type="match status" value="1"/>
</dbReference>
<comment type="caution">
    <text evidence="2">The sequence shown here is derived from an EMBL/GenBank/DDBJ whole genome shotgun (WGS) entry which is preliminary data.</text>
</comment>
<feature type="domain" description="Bacteriophage T5 Orf172 DNA-binding" evidence="1">
    <location>
        <begin position="6"/>
        <end position="89"/>
    </location>
</feature>
<organism evidence="2 3">
    <name type="scientific">Brachyspira pilosicoli</name>
    <name type="common">Serpulina pilosicoli</name>
    <dbReference type="NCBI Taxonomy" id="52584"/>
    <lineage>
        <taxon>Bacteria</taxon>
        <taxon>Pseudomonadati</taxon>
        <taxon>Spirochaetota</taxon>
        <taxon>Spirochaetia</taxon>
        <taxon>Brachyspirales</taxon>
        <taxon>Brachyspiraceae</taxon>
        <taxon>Brachyspira</taxon>
    </lineage>
</organism>
<dbReference type="OrthoDB" id="9774673at2"/>
<dbReference type="Gene3D" id="3.40.1440.10">
    <property type="entry name" value="GIY-YIG endonuclease"/>
    <property type="match status" value="1"/>
</dbReference>
<dbReference type="InterPro" id="IPR025247">
    <property type="entry name" value="EcoRI-like_methylase"/>
</dbReference>
<dbReference type="GO" id="GO:0032259">
    <property type="term" value="P:methylation"/>
    <property type="evidence" value="ECO:0007669"/>
    <property type="project" value="UniProtKB-KW"/>
</dbReference>
<keyword evidence="2" id="KW-0808">Transferase</keyword>
<dbReference type="GO" id="GO:0008168">
    <property type="term" value="F:methyltransferase activity"/>
    <property type="evidence" value="ECO:0007669"/>
    <property type="project" value="UniProtKB-KW"/>
</dbReference>